<evidence type="ECO:0000313" key="3">
    <source>
        <dbReference type="Proteomes" id="UP000593560"/>
    </source>
</evidence>
<keyword evidence="1" id="KW-0732">Signal</keyword>
<protein>
    <submittedName>
        <fullName evidence="2">Uncharacterized protein</fullName>
    </submittedName>
</protein>
<reference evidence="2 3" key="1">
    <citation type="journal article" date="2019" name="Genome Biol. Evol.">
        <title>Insights into the evolution of the New World diploid cottons (Gossypium, subgenus Houzingenia) based on genome sequencing.</title>
        <authorList>
            <person name="Grover C.E."/>
            <person name="Arick M.A. 2nd"/>
            <person name="Thrash A."/>
            <person name="Conover J.L."/>
            <person name="Sanders W.S."/>
            <person name="Peterson D.G."/>
            <person name="Frelichowski J.E."/>
            <person name="Scheffler J.A."/>
            <person name="Scheffler B.E."/>
            <person name="Wendel J.F."/>
        </authorList>
    </citation>
    <scope>NUCLEOTIDE SEQUENCE [LARGE SCALE GENOMIC DNA]</scope>
    <source>
        <strain evidence="2">0</strain>
        <tissue evidence="2">Leaf</tissue>
    </source>
</reference>
<gene>
    <name evidence="2" type="ORF">Gohar_016636</name>
</gene>
<keyword evidence="3" id="KW-1185">Reference proteome</keyword>
<feature type="chain" id="PRO_5029472210" evidence="1">
    <location>
        <begin position="27"/>
        <end position="64"/>
    </location>
</feature>
<comment type="caution">
    <text evidence="2">The sequence shown here is derived from an EMBL/GenBank/DDBJ whole genome shotgun (WGS) entry which is preliminary data.</text>
</comment>
<dbReference type="EMBL" id="JABFAD010000002">
    <property type="protein sequence ID" value="MBA0792113.1"/>
    <property type="molecule type" value="Genomic_DNA"/>
</dbReference>
<organism evidence="2 3">
    <name type="scientific">Gossypium harknessii</name>
    <dbReference type="NCBI Taxonomy" id="34285"/>
    <lineage>
        <taxon>Eukaryota</taxon>
        <taxon>Viridiplantae</taxon>
        <taxon>Streptophyta</taxon>
        <taxon>Embryophyta</taxon>
        <taxon>Tracheophyta</taxon>
        <taxon>Spermatophyta</taxon>
        <taxon>Magnoliopsida</taxon>
        <taxon>eudicotyledons</taxon>
        <taxon>Gunneridae</taxon>
        <taxon>Pentapetalae</taxon>
        <taxon>rosids</taxon>
        <taxon>malvids</taxon>
        <taxon>Malvales</taxon>
        <taxon>Malvaceae</taxon>
        <taxon>Malvoideae</taxon>
        <taxon>Gossypium</taxon>
    </lineage>
</organism>
<evidence type="ECO:0000313" key="2">
    <source>
        <dbReference type="EMBL" id="MBA0792113.1"/>
    </source>
</evidence>
<dbReference type="AlphaFoldDB" id="A0A7J9G3K8"/>
<dbReference type="Proteomes" id="UP000593560">
    <property type="component" value="Unassembled WGS sequence"/>
</dbReference>
<proteinExistence type="predicted"/>
<feature type="non-terminal residue" evidence="2">
    <location>
        <position position="64"/>
    </location>
</feature>
<evidence type="ECO:0000256" key="1">
    <source>
        <dbReference type="SAM" id="SignalP"/>
    </source>
</evidence>
<sequence>MKIISNASSLIILYLFISAASVQIHGQGVPERRTCFSRRSPCFLKTMTCPSQCPSTKPSDRKAK</sequence>
<accession>A0A7J9G3K8</accession>
<dbReference type="OrthoDB" id="2012063at2759"/>
<feature type="signal peptide" evidence="1">
    <location>
        <begin position="1"/>
        <end position="26"/>
    </location>
</feature>
<name>A0A7J9G3K8_9ROSI</name>